<accession>A0A1U7GTM3</accession>
<dbReference type="EMBL" id="MRCA01000020">
    <property type="protein sequence ID" value="OKH11298.1"/>
    <property type="molecule type" value="Genomic_DNA"/>
</dbReference>
<evidence type="ECO:0000256" key="1">
    <source>
        <dbReference type="ARBA" id="ARBA00010944"/>
    </source>
</evidence>
<keyword evidence="2" id="KW-0521">NADP</keyword>
<dbReference type="NCBIfam" id="TIGR01214">
    <property type="entry name" value="rmlD"/>
    <property type="match status" value="1"/>
</dbReference>
<keyword evidence="5" id="KW-1185">Reference proteome</keyword>
<dbReference type="Proteomes" id="UP000186391">
    <property type="component" value="Unassembled WGS sequence"/>
</dbReference>
<gene>
    <name evidence="4" type="ORF">NIES592_22290</name>
</gene>
<comment type="pathway">
    <text evidence="2">Carbohydrate biosynthesis; dTDP-L-rhamnose biosynthesis.</text>
</comment>
<dbReference type="GO" id="GO:0005829">
    <property type="term" value="C:cytosol"/>
    <property type="evidence" value="ECO:0007669"/>
    <property type="project" value="TreeGrafter"/>
</dbReference>
<dbReference type="RefSeq" id="WP_073556933.1">
    <property type="nucleotide sequence ID" value="NZ_MRCA01000020.1"/>
</dbReference>
<dbReference type="SUPFAM" id="SSF51735">
    <property type="entry name" value="NAD(P)-binding Rossmann-fold domains"/>
    <property type="match status" value="1"/>
</dbReference>
<name>A0A1U7GTM3_9CYAN</name>
<comment type="similarity">
    <text evidence="1 2">Belongs to the dTDP-4-dehydrorhamnose reductase family.</text>
</comment>
<comment type="caution">
    <text evidence="4">The sequence shown here is derived from an EMBL/GenBank/DDBJ whole genome shotgun (WGS) entry which is preliminary data.</text>
</comment>
<comment type="function">
    <text evidence="2">Catalyzes the reduction of dTDP-6-deoxy-L-lyxo-4-hexulose to yield dTDP-L-rhamnose.</text>
</comment>
<dbReference type="GO" id="GO:0008831">
    <property type="term" value="F:dTDP-4-dehydrorhamnose reductase activity"/>
    <property type="evidence" value="ECO:0007669"/>
    <property type="project" value="UniProtKB-EC"/>
</dbReference>
<dbReference type="EC" id="1.1.1.133" evidence="2"/>
<proteinExistence type="inferred from homology"/>
<dbReference type="CDD" id="cd05254">
    <property type="entry name" value="dTDP_HR_like_SDR_e"/>
    <property type="match status" value="1"/>
</dbReference>
<feature type="domain" description="RmlD-like substrate binding" evidence="3">
    <location>
        <begin position="1"/>
        <end position="297"/>
    </location>
</feature>
<dbReference type="Gene3D" id="3.90.25.10">
    <property type="entry name" value="UDP-galactose 4-epimerase, domain 1"/>
    <property type="match status" value="1"/>
</dbReference>
<dbReference type="InterPro" id="IPR005913">
    <property type="entry name" value="dTDP_dehydrorham_reduct"/>
</dbReference>
<dbReference type="UniPathway" id="UPA00124"/>
<dbReference type="PANTHER" id="PTHR10491:SF4">
    <property type="entry name" value="METHIONINE ADENOSYLTRANSFERASE 2 SUBUNIT BETA"/>
    <property type="match status" value="1"/>
</dbReference>
<reference evidence="4 5" key="1">
    <citation type="submission" date="2016-11" db="EMBL/GenBank/DDBJ databases">
        <title>Draft Genome Sequences of Nine Cyanobacterial Strains from Diverse Habitats.</title>
        <authorList>
            <person name="Zhu T."/>
            <person name="Hou S."/>
            <person name="Lu X."/>
            <person name="Hess W.R."/>
        </authorList>
    </citation>
    <scope>NUCLEOTIDE SEQUENCE [LARGE SCALE GENOMIC DNA]</scope>
    <source>
        <strain evidence="4 5">NIES-592</strain>
    </source>
</reference>
<dbReference type="PANTHER" id="PTHR10491">
    <property type="entry name" value="DTDP-4-DEHYDRORHAMNOSE REDUCTASE"/>
    <property type="match status" value="1"/>
</dbReference>
<evidence type="ECO:0000256" key="2">
    <source>
        <dbReference type="RuleBase" id="RU364082"/>
    </source>
</evidence>
<evidence type="ECO:0000313" key="5">
    <source>
        <dbReference type="Proteomes" id="UP000186391"/>
    </source>
</evidence>
<dbReference type="OrthoDB" id="9803892at2"/>
<dbReference type="GO" id="GO:0019305">
    <property type="term" value="P:dTDP-rhamnose biosynthetic process"/>
    <property type="evidence" value="ECO:0007669"/>
    <property type="project" value="UniProtKB-UniPathway"/>
</dbReference>
<protein>
    <recommendedName>
        <fullName evidence="2">dTDP-4-dehydrorhamnose reductase</fullName>
        <ecNumber evidence="2">1.1.1.133</ecNumber>
    </recommendedName>
</protein>
<organism evidence="4 5">
    <name type="scientific">Fischerella major NIES-592</name>
    <dbReference type="NCBI Taxonomy" id="210994"/>
    <lineage>
        <taxon>Bacteria</taxon>
        <taxon>Bacillati</taxon>
        <taxon>Cyanobacteriota</taxon>
        <taxon>Cyanophyceae</taxon>
        <taxon>Nostocales</taxon>
        <taxon>Hapalosiphonaceae</taxon>
        <taxon>Fischerella</taxon>
    </lineage>
</organism>
<dbReference type="Gene3D" id="3.40.50.720">
    <property type="entry name" value="NAD(P)-binding Rossmann-like Domain"/>
    <property type="match status" value="1"/>
</dbReference>
<evidence type="ECO:0000259" key="3">
    <source>
        <dbReference type="Pfam" id="PF04321"/>
    </source>
</evidence>
<dbReference type="Pfam" id="PF04321">
    <property type="entry name" value="RmlD_sub_bind"/>
    <property type="match status" value="1"/>
</dbReference>
<dbReference type="AlphaFoldDB" id="A0A1U7GTM3"/>
<dbReference type="InterPro" id="IPR036291">
    <property type="entry name" value="NAD(P)-bd_dom_sf"/>
</dbReference>
<dbReference type="InterPro" id="IPR029903">
    <property type="entry name" value="RmlD-like-bd"/>
</dbReference>
<keyword evidence="2" id="KW-0560">Oxidoreductase</keyword>
<sequence>MKILLTGVTGQVGWELQRTLMTLGEVIAVGRNPNNTNWYMDLAQPDSIRHIIREVRPDLIVNPAAYTAVDKAESEPDLAMAINGIAPGVMAEEAKRLDAAIIHYSTDYVFDGTYAMPYTESDKPDPQNIYGKTKLAGEQAIAAVDVPHLVLRTSWVYGGRGKNFLLTMLKLAREREEIRVVDDQIGAPTWSRMIAEVTAQILAQASGNVSSFLASKSGIYHLSASGQTSWYGFAESIFAHDPKRSQQKLKKLTAIASSEYPTAATRPAYSLLNSQKLSHTFGITLPHWQKTLELVLASHCSIP</sequence>
<evidence type="ECO:0000313" key="4">
    <source>
        <dbReference type="EMBL" id="OKH11298.1"/>
    </source>
</evidence>